<dbReference type="InterPro" id="IPR005122">
    <property type="entry name" value="Uracil-DNA_glycosylase-like"/>
</dbReference>
<evidence type="ECO:0000256" key="4">
    <source>
        <dbReference type="ARBA" id="ARBA00022801"/>
    </source>
</evidence>
<dbReference type="SMART" id="SM00987">
    <property type="entry name" value="UreE_C"/>
    <property type="match status" value="1"/>
</dbReference>
<dbReference type="PANTHER" id="PTHR33693">
    <property type="entry name" value="TYPE-5 URACIL-DNA GLYCOSYLASE"/>
    <property type="match status" value="1"/>
</dbReference>
<gene>
    <name evidence="9" type="ORF">LCGC14_1927080</name>
</gene>
<proteinExistence type="predicted"/>
<evidence type="ECO:0000313" key="9">
    <source>
        <dbReference type="EMBL" id="KKL88200.1"/>
    </source>
</evidence>
<comment type="caution">
    <text evidence="9">The sequence shown here is derived from an EMBL/GenBank/DDBJ whole genome shotgun (WGS) entry which is preliminary data.</text>
</comment>
<dbReference type="SMART" id="SM00986">
    <property type="entry name" value="UDG"/>
    <property type="match status" value="1"/>
</dbReference>
<dbReference type="InterPro" id="IPR051536">
    <property type="entry name" value="UDG_Type-4/5"/>
</dbReference>
<feature type="domain" description="Uracil-DNA glycosylase-like" evidence="8">
    <location>
        <begin position="67"/>
        <end position="205"/>
    </location>
</feature>
<reference evidence="9" key="1">
    <citation type="journal article" date="2015" name="Nature">
        <title>Complex archaea that bridge the gap between prokaryotes and eukaryotes.</title>
        <authorList>
            <person name="Spang A."/>
            <person name="Saw J.H."/>
            <person name="Jorgensen S.L."/>
            <person name="Zaremba-Niedzwiedzka K."/>
            <person name="Martijn J."/>
            <person name="Lind A.E."/>
            <person name="van Eijk R."/>
            <person name="Schleper C."/>
            <person name="Guy L."/>
            <person name="Ettema T.J."/>
        </authorList>
    </citation>
    <scope>NUCLEOTIDE SEQUENCE</scope>
</reference>
<keyword evidence="5" id="KW-0408">Iron</keyword>
<keyword evidence="1" id="KW-0004">4Fe-4S</keyword>
<dbReference type="SUPFAM" id="SSF52141">
    <property type="entry name" value="Uracil-DNA glycosylase-like"/>
    <property type="match status" value="1"/>
</dbReference>
<dbReference type="GO" id="GO:0006281">
    <property type="term" value="P:DNA repair"/>
    <property type="evidence" value="ECO:0007669"/>
    <property type="project" value="UniProtKB-KW"/>
</dbReference>
<dbReference type="AlphaFoldDB" id="A0A0F9I2X0"/>
<accession>A0A0F9I2X0</accession>
<organism evidence="9">
    <name type="scientific">marine sediment metagenome</name>
    <dbReference type="NCBI Taxonomy" id="412755"/>
    <lineage>
        <taxon>unclassified sequences</taxon>
        <taxon>metagenomes</taxon>
        <taxon>ecological metagenomes</taxon>
    </lineage>
</organism>
<dbReference type="InterPro" id="IPR036895">
    <property type="entry name" value="Uracil-DNA_glycosylase-like_sf"/>
</dbReference>
<protein>
    <recommendedName>
        <fullName evidence="8">Uracil-DNA glycosylase-like domain-containing protein</fullName>
    </recommendedName>
</protein>
<evidence type="ECO:0000256" key="2">
    <source>
        <dbReference type="ARBA" id="ARBA00022723"/>
    </source>
</evidence>
<evidence type="ECO:0000256" key="5">
    <source>
        <dbReference type="ARBA" id="ARBA00023004"/>
    </source>
</evidence>
<dbReference type="EMBL" id="LAZR01020633">
    <property type="protein sequence ID" value="KKL88200.1"/>
    <property type="molecule type" value="Genomic_DNA"/>
</dbReference>
<evidence type="ECO:0000256" key="7">
    <source>
        <dbReference type="ARBA" id="ARBA00023204"/>
    </source>
</evidence>
<evidence type="ECO:0000256" key="1">
    <source>
        <dbReference type="ARBA" id="ARBA00022485"/>
    </source>
</evidence>
<keyword evidence="7" id="KW-0234">DNA repair</keyword>
<keyword evidence="2" id="KW-0479">Metal-binding</keyword>
<dbReference type="GO" id="GO:0046872">
    <property type="term" value="F:metal ion binding"/>
    <property type="evidence" value="ECO:0007669"/>
    <property type="project" value="UniProtKB-KW"/>
</dbReference>
<evidence type="ECO:0000256" key="3">
    <source>
        <dbReference type="ARBA" id="ARBA00022763"/>
    </source>
</evidence>
<dbReference type="Pfam" id="PF03167">
    <property type="entry name" value="UDG"/>
    <property type="match status" value="1"/>
</dbReference>
<dbReference type="GO" id="GO:0097506">
    <property type="term" value="F:deaminated base DNA N-glycosylase activity"/>
    <property type="evidence" value="ECO:0007669"/>
    <property type="project" value="UniProtKB-ARBA"/>
</dbReference>
<name>A0A0F9I2X0_9ZZZZ</name>
<keyword evidence="6" id="KW-0411">Iron-sulfur</keyword>
<dbReference type="Gene3D" id="3.40.470.10">
    <property type="entry name" value="Uracil-DNA glycosylase-like domain"/>
    <property type="match status" value="1"/>
</dbReference>
<sequence length="214" mass="24688">MKSASRKDKLVLLRKYLDLETNELKADNNPGNILYEKIIRKKQLDKRIHNCHKCTNLNIKSFTQSVPGWGNLNADIFFIGESPCVHSMAAQFPFAWRSGRILDIILKLSNLTRYDVYLSNSVHCHLETKRAPTEKESIKCSAFLYKEIQLVEPALIVSLGNSAKAAIEHINKHRKYKTLENKIIRATHPARFLYNNTGLRDYILKLSLELDKYT</sequence>
<keyword evidence="3" id="KW-0227">DNA damage</keyword>
<evidence type="ECO:0000256" key="6">
    <source>
        <dbReference type="ARBA" id="ARBA00023014"/>
    </source>
</evidence>
<keyword evidence="4" id="KW-0378">Hydrolase</keyword>
<evidence type="ECO:0000259" key="8">
    <source>
        <dbReference type="SMART" id="SM00986"/>
    </source>
</evidence>
<dbReference type="GO" id="GO:0051539">
    <property type="term" value="F:4 iron, 4 sulfur cluster binding"/>
    <property type="evidence" value="ECO:0007669"/>
    <property type="project" value="UniProtKB-KW"/>
</dbReference>